<keyword evidence="1" id="KW-0732">Signal</keyword>
<name>A0A1J7J5S2_9PEZI</name>
<dbReference type="OrthoDB" id="5205523at2759"/>
<sequence length="148" mass="15720">MRSNTGIVAAALGLASIFASVSAQDLYPEPITIGQLAYPHGHQILAWTPTKTSMIDACTNQSSRTVLQVYETIPPTVPLCGTPFALDGYSDLELLCADGTSVEASQVTAIATNGTQTHNCTSLPLTVYGTHCHGEYSPDSIWQLFACQ</sequence>
<accession>A0A1J7J5S2</accession>
<feature type="signal peptide" evidence="1">
    <location>
        <begin position="1"/>
        <end position="23"/>
    </location>
</feature>
<evidence type="ECO:0000313" key="2">
    <source>
        <dbReference type="EMBL" id="OIW22842.1"/>
    </source>
</evidence>
<reference evidence="2 3" key="1">
    <citation type="submission" date="2016-10" db="EMBL/GenBank/DDBJ databases">
        <title>Draft genome sequence of Coniochaeta ligniaria NRRL30616, a lignocellulolytic fungus for bioabatement of inhibitors in plant biomass hydrolysates.</title>
        <authorList>
            <consortium name="DOE Joint Genome Institute"/>
            <person name="Jimenez D.J."/>
            <person name="Hector R.E."/>
            <person name="Riley R."/>
            <person name="Sun H."/>
            <person name="Grigoriev I.V."/>
            <person name="Van Elsas J.D."/>
            <person name="Nichols N.N."/>
        </authorList>
    </citation>
    <scope>NUCLEOTIDE SEQUENCE [LARGE SCALE GENOMIC DNA]</scope>
    <source>
        <strain evidence="2 3">NRRL 30616</strain>
    </source>
</reference>
<organism evidence="2 3">
    <name type="scientific">Coniochaeta ligniaria NRRL 30616</name>
    <dbReference type="NCBI Taxonomy" id="1408157"/>
    <lineage>
        <taxon>Eukaryota</taxon>
        <taxon>Fungi</taxon>
        <taxon>Dikarya</taxon>
        <taxon>Ascomycota</taxon>
        <taxon>Pezizomycotina</taxon>
        <taxon>Sordariomycetes</taxon>
        <taxon>Sordariomycetidae</taxon>
        <taxon>Coniochaetales</taxon>
        <taxon>Coniochaetaceae</taxon>
        <taxon>Coniochaeta</taxon>
    </lineage>
</organism>
<feature type="chain" id="PRO_5013199118" evidence="1">
    <location>
        <begin position="24"/>
        <end position="148"/>
    </location>
</feature>
<proteinExistence type="predicted"/>
<dbReference type="InParanoid" id="A0A1J7J5S2"/>
<dbReference type="EMBL" id="KV875110">
    <property type="protein sequence ID" value="OIW22842.1"/>
    <property type="molecule type" value="Genomic_DNA"/>
</dbReference>
<protein>
    <submittedName>
        <fullName evidence="2">Uncharacterized protein</fullName>
    </submittedName>
</protein>
<gene>
    <name evidence="2" type="ORF">CONLIGDRAFT_638084</name>
</gene>
<evidence type="ECO:0000313" key="3">
    <source>
        <dbReference type="Proteomes" id="UP000182658"/>
    </source>
</evidence>
<dbReference type="AlphaFoldDB" id="A0A1J7J5S2"/>
<dbReference type="Proteomes" id="UP000182658">
    <property type="component" value="Unassembled WGS sequence"/>
</dbReference>
<keyword evidence="3" id="KW-1185">Reference proteome</keyword>
<evidence type="ECO:0000256" key="1">
    <source>
        <dbReference type="SAM" id="SignalP"/>
    </source>
</evidence>